<keyword evidence="2" id="KW-1185">Reference proteome</keyword>
<protein>
    <submittedName>
        <fullName evidence="1">Uncharacterized protein</fullName>
    </submittedName>
</protein>
<accession>A0A9D4ZFK4</accession>
<reference evidence="1" key="1">
    <citation type="submission" date="2021-01" db="EMBL/GenBank/DDBJ databases">
        <title>Adiantum capillus-veneris genome.</title>
        <authorList>
            <person name="Fang Y."/>
            <person name="Liao Q."/>
        </authorList>
    </citation>
    <scope>NUCLEOTIDE SEQUENCE</scope>
    <source>
        <strain evidence="1">H3</strain>
        <tissue evidence="1">Leaf</tissue>
    </source>
</reference>
<dbReference type="EMBL" id="JABFUD020000013">
    <property type="protein sequence ID" value="KAI5070961.1"/>
    <property type="molecule type" value="Genomic_DNA"/>
</dbReference>
<sequence>MSSSAALPLSSSCTGLPLGGSNYSLLLLYCNRLPGESPRLLHALAATLMQHAPVCSLINWRPLQAPSTCIRSASAH</sequence>
<name>A0A9D4ZFK4_ADICA</name>
<evidence type="ECO:0000313" key="1">
    <source>
        <dbReference type="EMBL" id="KAI5070961.1"/>
    </source>
</evidence>
<evidence type="ECO:0000313" key="2">
    <source>
        <dbReference type="Proteomes" id="UP000886520"/>
    </source>
</evidence>
<comment type="caution">
    <text evidence="1">The sequence shown here is derived from an EMBL/GenBank/DDBJ whole genome shotgun (WGS) entry which is preliminary data.</text>
</comment>
<dbReference type="Proteomes" id="UP000886520">
    <property type="component" value="Chromosome 13"/>
</dbReference>
<gene>
    <name evidence="1" type="ORF">GOP47_0013212</name>
</gene>
<proteinExistence type="predicted"/>
<organism evidence="1 2">
    <name type="scientific">Adiantum capillus-veneris</name>
    <name type="common">Maidenhair fern</name>
    <dbReference type="NCBI Taxonomy" id="13818"/>
    <lineage>
        <taxon>Eukaryota</taxon>
        <taxon>Viridiplantae</taxon>
        <taxon>Streptophyta</taxon>
        <taxon>Embryophyta</taxon>
        <taxon>Tracheophyta</taxon>
        <taxon>Polypodiopsida</taxon>
        <taxon>Polypodiidae</taxon>
        <taxon>Polypodiales</taxon>
        <taxon>Pteridineae</taxon>
        <taxon>Pteridaceae</taxon>
        <taxon>Vittarioideae</taxon>
        <taxon>Adiantum</taxon>
    </lineage>
</organism>
<dbReference type="AlphaFoldDB" id="A0A9D4ZFK4"/>